<dbReference type="InterPro" id="IPR018060">
    <property type="entry name" value="HTH_AraC"/>
</dbReference>
<keyword evidence="3" id="KW-0804">Transcription</keyword>
<dbReference type="Pfam" id="PF12833">
    <property type="entry name" value="HTH_18"/>
    <property type="match status" value="1"/>
</dbReference>
<organism evidence="5 6">
    <name type="scientific">Luteimonas salinilitoris</name>
    <dbReference type="NCBI Taxonomy" id="3237697"/>
    <lineage>
        <taxon>Bacteria</taxon>
        <taxon>Pseudomonadati</taxon>
        <taxon>Pseudomonadota</taxon>
        <taxon>Gammaproteobacteria</taxon>
        <taxon>Lysobacterales</taxon>
        <taxon>Lysobacteraceae</taxon>
        <taxon>Luteimonas</taxon>
    </lineage>
</organism>
<dbReference type="SUPFAM" id="SSF46689">
    <property type="entry name" value="Homeodomain-like"/>
    <property type="match status" value="2"/>
</dbReference>
<keyword evidence="6" id="KW-1185">Reference proteome</keyword>
<reference evidence="5 6" key="1">
    <citation type="submission" date="2024-07" db="EMBL/GenBank/DDBJ databases">
        <title>Luteimonas salilacus sp. nov., isolated from the shore soil of Salt Lake in Tibet of China.</title>
        <authorList>
            <person name="Zhang X."/>
            <person name="Li A."/>
        </authorList>
    </citation>
    <scope>NUCLEOTIDE SEQUENCE [LARGE SCALE GENOMIC DNA]</scope>
    <source>
        <strain evidence="5 6">B3-2-R+30</strain>
    </source>
</reference>
<comment type="caution">
    <text evidence="5">The sequence shown here is derived from an EMBL/GenBank/DDBJ whole genome shotgun (WGS) entry which is preliminary data.</text>
</comment>
<proteinExistence type="predicted"/>
<evidence type="ECO:0000313" key="6">
    <source>
        <dbReference type="Proteomes" id="UP001566331"/>
    </source>
</evidence>
<accession>A0ABV4HME5</accession>
<keyword evidence="1" id="KW-0805">Transcription regulation</keyword>
<evidence type="ECO:0000256" key="3">
    <source>
        <dbReference type="ARBA" id="ARBA00023163"/>
    </source>
</evidence>
<evidence type="ECO:0000256" key="1">
    <source>
        <dbReference type="ARBA" id="ARBA00023015"/>
    </source>
</evidence>
<evidence type="ECO:0000313" key="5">
    <source>
        <dbReference type="EMBL" id="MEZ0473388.1"/>
    </source>
</evidence>
<gene>
    <name evidence="5" type="ORF">AB6713_01980</name>
</gene>
<dbReference type="EMBL" id="JBFWIC010000002">
    <property type="protein sequence ID" value="MEZ0473388.1"/>
    <property type="molecule type" value="Genomic_DNA"/>
</dbReference>
<keyword evidence="2" id="KW-0238">DNA-binding</keyword>
<evidence type="ECO:0000259" key="4">
    <source>
        <dbReference type="PROSITE" id="PS01124"/>
    </source>
</evidence>
<dbReference type="RefSeq" id="WP_370562141.1">
    <property type="nucleotide sequence ID" value="NZ_JBFWIB010000001.1"/>
</dbReference>
<dbReference type="Gene3D" id="1.10.10.60">
    <property type="entry name" value="Homeodomain-like"/>
    <property type="match status" value="2"/>
</dbReference>
<sequence length="291" mass="33073">MHPIYRPLRSHELLDLSVPDDSLHVLHGSGRNNQLAIPSRWISVWLPLSEGIELETPDCHWLLRAGELLVWRDGALRAGSRRDGRWLAVCGSPAAWARHQRPRPGDPAVDLLPSESRCTRELRRLTVRLARVARRPDLCPLGVDAVVDMLCAALTEHQRDLHALLPRCTGRTLLRRQQTLMRLLRVQHLIRRHDDGRVDLAQLAASANYSPCHLIRSYRDVFGETPSEYAARLRSERAWQLVRETRMPVCEITAALGFESQSAFCRAFKSTFGLTTSQVRQDSCHSRLRAA</sequence>
<dbReference type="PANTHER" id="PTHR46796:SF7">
    <property type="entry name" value="ARAC FAMILY TRANSCRIPTIONAL REGULATOR"/>
    <property type="match status" value="1"/>
</dbReference>
<feature type="domain" description="HTH araC/xylS-type" evidence="4">
    <location>
        <begin position="184"/>
        <end position="282"/>
    </location>
</feature>
<dbReference type="SMART" id="SM00342">
    <property type="entry name" value="HTH_ARAC"/>
    <property type="match status" value="1"/>
</dbReference>
<dbReference type="PANTHER" id="PTHR46796">
    <property type="entry name" value="HTH-TYPE TRANSCRIPTIONAL ACTIVATOR RHAS-RELATED"/>
    <property type="match status" value="1"/>
</dbReference>
<dbReference type="PROSITE" id="PS01124">
    <property type="entry name" value="HTH_ARAC_FAMILY_2"/>
    <property type="match status" value="1"/>
</dbReference>
<evidence type="ECO:0000256" key="2">
    <source>
        <dbReference type="ARBA" id="ARBA00023125"/>
    </source>
</evidence>
<name>A0ABV4HME5_9GAMM</name>
<dbReference type="Proteomes" id="UP001566331">
    <property type="component" value="Unassembled WGS sequence"/>
</dbReference>
<dbReference type="InterPro" id="IPR050204">
    <property type="entry name" value="AraC_XylS_family_regulators"/>
</dbReference>
<protein>
    <submittedName>
        <fullName evidence="5">Helix-turn-helix transcriptional regulator</fullName>
    </submittedName>
</protein>
<dbReference type="InterPro" id="IPR009057">
    <property type="entry name" value="Homeodomain-like_sf"/>
</dbReference>